<dbReference type="PANTHER" id="PTHR47683:SF2">
    <property type="entry name" value="RNA-BINDING S4 DOMAIN-CONTAINING PROTEIN"/>
    <property type="match status" value="1"/>
</dbReference>
<evidence type="ECO:0000259" key="11">
    <source>
        <dbReference type="SMART" id="SM00363"/>
    </source>
</evidence>
<dbReference type="PROSITE" id="PS50889">
    <property type="entry name" value="S4"/>
    <property type="match status" value="1"/>
</dbReference>
<dbReference type="GO" id="GO:0003723">
    <property type="term" value="F:RNA binding"/>
    <property type="evidence" value="ECO:0007669"/>
    <property type="project" value="UniProtKB-KW"/>
</dbReference>
<dbReference type="EC" id="5.4.99.21" evidence="3"/>
<comment type="catalytic activity">
    <reaction evidence="2">
        <text>uridine(2604) in 23S rRNA = pseudouridine(2604) in 23S rRNA</text>
        <dbReference type="Rhea" id="RHEA:38875"/>
        <dbReference type="Rhea" id="RHEA-COMP:10093"/>
        <dbReference type="Rhea" id="RHEA-COMP:10094"/>
        <dbReference type="ChEBI" id="CHEBI:65314"/>
        <dbReference type="ChEBI" id="CHEBI:65315"/>
        <dbReference type="EC" id="5.4.99.21"/>
    </reaction>
</comment>
<accession>A0A0L8A8E5</accession>
<dbReference type="InterPro" id="IPR050343">
    <property type="entry name" value="RsuA_PseudoU_synthase"/>
</dbReference>
<dbReference type="GO" id="GO:0006396">
    <property type="term" value="P:RNA processing"/>
    <property type="evidence" value="ECO:0007669"/>
    <property type="project" value="UniProtKB-ARBA"/>
</dbReference>
<comment type="caution">
    <text evidence="12">The sequence shown here is derived from an EMBL/GenBank/DDBJ whole genome shotgun (WGS) entry which is preliminary data.</text>
</comment>
<dbReference type="InterPro" id="IPR036986">
    <property type="entry name" value="S4_RNA-bd_sf"/>
</dbReference>
<evidence type="ECO:0000313" key="12">
    <source>
        <dbReference type="EMBL" id="KOE98648.1"/>
    </source>
</evidence>
<comment type="catalytic activity">
    <reaction evidence="1">
        <text>uridine(35) in tRNA(Tyr) = pseudouridine(35) in tRNA(Tyr)</text>
        <dbReference type="Rhea" id="RHEA:60556"/>
        <dbReference type="Rhea" id="RHEA-COMP:15607"/>
        <dbReference type="Rhea" id="RHEA-COMP:15608"/>
        <dbReference type="ChEBI" id="CHEBI:65314"/>
        <dbReference type="ChEBI" id="CHEBI:65315"/>
    </reaction>
</comment>
<dbReference type="EMBL" id="AJLO02000027">
    <property type="protein sequence ID" value="KOE98648.1"/>
    <property type="molecule type" value="Genomic_DNA"/>
</dbReference>
<evidence type="ECO:0000256" key="10">
    <source>
        <dbReference type="PROSITE-ProRule" id="PRU00182"/>
    </source>
</evidence>
<dbReference type="Gene3D" id="3.10.290.10">
    <property type="entry name" value="RNA-binding S4 domain"/>
    <property type="match status" value="1"/>
</dbReference>
<keyword evidence="10" id="KW-0694">RNA-binding</keyword>
<dbReference type="SUPFAM" id="SSF55120">
    <property type="entry name" value="Pseudouridine synthase"/>
    <property type="match status" value="1"/>
</dbReference>
<reference evidence="12 13" key="1">
    <citation type="journal article" date="2012" name="J. Bacteriol.">
        <title>Genome sequence of a novel nicotine-degrading strain, Pseudomonas geniculata N1.</title>
        <authorList>
            <person name="Tang H."/>
            <person name="Yu H."/>
            <person name="Tai C."/>
            <person name="Huang K."/>
            <person name="Liu Y."/>
            <person name="Wang L."/>
            <person name="Yao Y."/>
            <person name="Wu G."/>
            <person name="Xu P."/>
        </authorList>
    </citation>
    <scope>NUCLEOTIDE SEQUENCE [LARGE SCALE GENOMIC DNA]</scope>
    <source>
        <strain evidence="12 13">N1</strain>
    </source>
</reference>
<dbReference type="GO" id="GO:0160138">
    <property type="term" value="F:23S rRNA pseudouridine(2604) synthase activity"/>
    <property type="evidence" value="ECO:0007669"/>
    <property type="project" value="UniProtKB-EC"/>
</dbReference>
<sequence>MEPIRLDKRLSALLGIPRGEARRYIEGGWVTVNGDVVEQPQRPVDDSAVIVVAEQASDEKAERVSMLLHKPAGVAAETLCALVSSDSRSELDASDIRPLQRHFHGLQLAASLPASDSGLVVVSQDPATLAHLQRNLGRTEQEYLIEVAEGGPERGPWLMARLQQESGGAKVSWQSEQRLRFAGKGLTAKGLRVAVTAAGLQVTAVRRLRIGRVALGPLPAGQWRYLGSDERF</sequence>
<dbReference type="Pfam" id="PF01479">
    <property type="entry name" value="S4"/>
    <property type="match status" value="1"/>
</dbReference>
<protein>
    <recommendedName>
        <fullName evidence="4">Dual-specificity RNA pseudouridine synthase RluF</fullName>
        <ecNumber evidence="3">5.4.99.21</ecNumber>
    </recommendedName>
    <alternativeName>
        <fullName evidence="6">23S rRNA pseudouridine(2604) synthase</fullName>
    </alternativeName>
    <alternativeName>
        <fullName evidence="8">Ribosomal large subunit pseudouridine synthase F</fullName>
    </alternativeName>
    <alternativeName>
        <fullName evidence="7">rRNA pseudouridylate synthase F</fullName>
    </alternativeName>
    <alternativeName>
        <fullName evidence="9">rRNA-uridine isomerase F</fullName>
    </alternativeName>
    <alternativeName>
        <fullName evidence="5">tRNA(Tyr) pseudouridine(35) synthase</fullName>
    </alternativeName>
</protein>
<evidence type="ECO:0000313" key="13">
    <source>
        <dbReference type="Proteomes" id="UP000036890"/>
    </source>
</evidence>
<dbReference type="AlphaFoldDB" id="A0A0L8A8E5"/>
<dbReference type="PANTHER" id="PTHR47683">
    <property type="entry name" value="PSEUDOURIDINE SYNTHASE FAMILY PROTEIN-RELATED"/>
    <property type="match status" value="1"/>
</dbReference>
<evidence type="ECO:0000256" key="9">
    <source>
        <dbReference type="ARBA" id="ARBA00043147"/>
    </source>
</evidence>
<organism evidence="12 13">
    <name type="scientific">Stenotrophomonas geniculata N1</name>
    <dbReference type="NCBI Taxonomy" id="1167641"/>
    <lineage>
        <taxon>Bacteria</taxon>
        <taxon>Pseudomonadati</taxon>
        <taxon>Pseudomonadota</taxon>
        <taxon>Gammaproteobacteria</taxon>
        <taxon>Lysobacterales</taxon>
        <taxon>Lysobacteraceae</taxon>
        <taxon>Stenotrophomonas</taxon>
    </lineage>
</organism>
<gene>
    <name evidence="12" type="ORF">W7K_14290</name>
</gene>
<dbReference type="InterPro" id="IPR020103">
    <property type="entry name" value="PsdUridine_synth_cat_dom_sf"/>
</dbReference>
<dbReference type="Gene3D" id="3.30.2350.10">
    <property type="entry name" value="Pseudouridine synthase"/>
    <property type="match status" value="1"/>
</dbReference>
<dbReference type="GO" id="GO:0001522">
    <property type="term" value="P:pseudouridine synthesis"/>
    <property type="evidence" value="ECO:0007669"/>
    <property type="project" value="InterPro"/>
</dbReference>
<evidence type="ECO:0000256" key="4">
    <source>
        <dbReference type="ARBA" id="ARBA00039989"/>
    </source>
</evidence>
<evidence type="ECO:0000256" key="8">
    <source>
        <dbReference type="ARBA" id="ARBA00042890"/>
    </source>
</evidence>
<dbReference type="CDD" id="cd00165">
    <property type="entry name" value="S4"/>
    <property type="match status" value="1"/>
</dbReference>
<proteinExistence type="predicted"/>
<evidence type="ECO:0000256" key="3">
    <source>
        <dbReference type="ARBA" id="ARBA00038922"/>
    </source>
</evidence>
<evidence type="ECO:0000256" key="1">
    <source>
        <dbReference type="ARBA" id="ARBA00036390"/>
    </source>
</evidence>
<evidence type="ECO:0000256" key="5">
    <source>
        <dbReference type="ARBA" id="ARBA00041420"/>
    </source>
</evidence>
<feature type="domain" description="RNA-binding S4" evidence="11">
    <location>
        <begin position="4"/>
        <end position="69"/>
    </location>
</feature>
<dbReference type="SUPFAM" id="SSF55174">
    <property type="entry name" value="Alpha-L RNA-binding motif"/>
    <property type="match status" value="1"/>
</dbReference>
<dbReference type="SMART" id="SM00363">
    <property type="entry name" value="S4"/>
    <property type="match status" value="1"/>
</dbReference>
<dbReference type="InterPro" id="IPR002942">
    <property type="entry name" value="S4_RNA-bd"/>
</dbReference>
<name>A0A0L8A8E5_9GAMM</name>
<evidence type="ECO:0000256" key="7">
    <source>
        <dbReference type="ARBA" id="ARBA00042843"/>
    </source>
</evidence>
<dbReference type="RefSeq" id="WP_010482859.1">
    <property type="nucleotide sequence ID" value="NZ_AJLO02000027.1"/>
</dbReference>
<evidence type="ECO:0000256" key="6">
    <source>
        <dbReference type="ARBA" id="ARBA00041697"/>
    </source>
</evidence>
<dbReference type="OrthoDB" id="9807213at2"/>
<evidence type="ECO:0000256" key="2">
    <source>
        <dbReference type="ARBA" id="ARBA00036535"/>
    </source>
</evidence>
<dbReference type="Proteomes" id="UP000036890">
    <property type="component" value="Unassembled WGS sequence"/>
</dbReference>